<dbReference type="PANTHER" id="PTHR11662">
    <property type="entry name" value="SOLUTE CARRIER FAMILY 17"/>
    <property type="match status" value="1"/>
</dbReference>
<dbReference type="GO" id="GO:0006820">
    <property type="term" value="P:monoatomic anion transport"/>
    <property type="evidence" value="ECO:0007669"/>
    <property type="project" value="TreeGrafter"/>
</dbReference>
<dbReference type="InterPro" id="IPR036259">
    <property type="entry name" value="MFS_trans_sf"/>
</dbReference>
<dbReference type="EMBL" id="JAPWTK010000189">
    <property type="protein sequence ID" value="KAJ8946312.1"/>
    <property type="molecule type" value="Genomic_DNA"/>
</dbReference>
<dbReference type="Gene3D" id="1.20.1250.20">
    <property type="entry name" value="MFS general substrate transporter like domains"/>
    <property type="match status" value="2"/>
</dbReference>
<dbReference type="PROSITE" id="PS00217">
    <property type="entry name" value="SUGAR_TRANSPORT_2"/>
    <property type="match status" value="1"/>
</dbReference>
<feature type="transmembrane region" description="Helical" evidence="12">
    <location>
        <begin position="102"/>
        <end position="121"/>
    </location>
</feature>
<keyword evidence="6 12" id="KW-1133">Transmembrane helix</keyword>
<evidence type="ECO:0000256" key="8">
    <source>
        <dbReference type="ARBA" id="ARBA00023136"/>
    </source>
</evidence>
<evidence type="ECO:0000256" key="2">
    <source>
        <dbReference type="ARBA" id="ARBA00008586"/>
    </source>
</evidence>
<evidence type="ECO:0000256" key="7">
    <source>
        <dbReference type="ARBA" id="ARBA00023053"/>
    </source>
</evidence>
<evidence type="ECO:0000256" key="3">
    <source>
        <dbReference type="ARBA" id="ARBA00022448"/>
    </source>
</evidence>
<feature type="transmembrane region" description="Helical" evidence="12">
    <location>
        <begin position="427"/>
        <end position="446"/>
    </location>
</feature>
<evidence type="ECO:0000256" key="5">
    <source>
        <dbReference type="ARBA" id="ARBA00022847"/>
    </source>
</evidence>
<dbReference type="InterPro" id="IPR020846">
    <property type="entry name" value="MFS_dom"/>
</dbReference>
<dbReference type="Pfam" id="PF07690">
    <property type="entry name" value="MFS_1"/>
    <property type="match status" value="1"/>
</dbReference>
<protein>
    <recommendedName>
        <fullName evidence="11">Putative inorganic phosphate cotransporter</fullName>
    </recommendedName>
</protein>
<keyword evidence="3" id="KW-0813">Transport</keyword>
<evidence type="ECO:0000256" key="4">
    <source>
        <dbReference type="ARBA" id="ARBA00022692"/>
    </source>
</evidence>
<evidence type="ECO:0000256" key="11">
    <source>
        <dbReference type="ARBA" id="ARBA00068450"/>
    </source>
</evidence>
<dbReference type="InterPro" id="IPR011701">
    <property type="entry name" value="MFS"/>
</dbReference>
<keyword evidence="15" id="KW-1185">Reference proteome</keyword>
<feature type="transmembrane region" description="Helical" evidence="12">
    <location>
        <begin position="392"/>
        <end position="415"/>
    </location>
</feature>
<feature type="transmembrane region" description="Helical" evidence="12">
    <location>
        <begin position="295"/>
        <end position="313"/>
    </location>
</feature>
<feature type="transmembrane region" description="Helical" evidence="12">
    <location>
        <begin position="133"/>
        <end position="152"/>
    </location>
</feature>
<comment type="subcellular location">
    <subcellularLocation>
        <location evidence="1">Membrane</location>
        <topology evidence="1">Multi-pass membrane protein</topology>
    </subcellularLocation>
</comment>
<comment type="caution">
    <text evidence="14">The sequence shown here is derived from an EMBL/GenBank/DDBJ whole genome shotgun (WGS) entry which is preliminary data.</text>
</comment>
<dbReference type="GO" id="GO:0006814">
    <property type="term" value="P:sodium ion transport"/>
    <property type="evidence" value="ECO:0007669"/>
    <property type="project" value="UniProtKB-KW"/>
</dbReference>
<dbReference type="InterPro" id="IPR005829">
    <property type="entry name" value="Sugar_transporter_CS"/>
</dbReference>
<keyword evidence="4 12" id="KW-0812">Transmembrane</keyword>
<feature type="transmembrane region" description="Helical" evidence="12">
    <location>
        <begin position="196"/>
        <end position="213"/>
    </location>
</feature>
<dbReference type="FunFam" id="1.20.1250.20:FF:000144">
    <property type="entry name" value="Picot, isoform B"/>
    <property type="match status" value="1"/>
</dbReference>
<dbReference type="SUPFAM" id="SSF103473">
    <property type="entry name" value="MFS general substrate transporter"/>
    <property type="match status" value="1"/>
</dbReference>
<comment type="similarity">
    <text evidence="2">Belongs to the major facilitator superfamily. Sodium/anion cotransporter family.</text>
</comment>
<evidence type="ECO:0000256" key="9">
    <source>
        <dbReference type="ARBA" id="ARBA00023201"/>
    </source>
</evidence>
<accession>A0AAV8Y793</accession>
<dbReference type="PANTHER" id="PTHR11662:SF280">
    <property type="entry name" value="FI21844P1-RELATED"/>
    <property type="match status" value="1"/>
</dbReference>
<comment type="function">
    <text evidence="10">May be an inorganic phosphate cotransporter.</text>
</comment>
<dbReference type="Proteomes" id="UP001162162">
    <property type="component" value="Unassembled WGS sequence"/>
</dbReference>
<organism evidence="14 15">
    <name type="scientific">Aromia moschata</name>
    <dbReference type="NCBI Taxonomy" id="1265417"/>
    <lineage>
        <taxon>Eukaryota</taxon>
        <taxon>Metazoa</taxon>
        <taxon>Ecdysozoa</taxon>
        <taxon>Arthropoda</taxon>
        <taxon>Hexapoda</taxon>
        <taxon>Insecta</taxon>
        <taxon>Pterygota</taxon>
        <taxon>Neoptera</taxon>
        <taxon>Endopterygota</taxon>
        <taxon>Coleoptera</taxon>
        <taxon>Polyphaga</taxon>
        <taxon>Cucujiformia</taxon>
        <taxon>Chrysomeloidea</taxon>
        <taxon>Cerambycidae</taxon>
        <taxon>Cerambycinae</taxon>
        <taxon>Callichromatini</taxon>
        <taxon>Aromia</taxon>
    </lineage>
</organism>
<proteinExistence type="inferred from homology"/>
<gene>
    <name evidence="14" type="ORF">NQ318_004201</name>
</gene>
<feature type="transmembrane region" description="Helical" evidence="12">
    <location>
        <begin position="164"/>
        <end position="190"/>
    </location>
</feature>
<dbReference type="InterPro" id="IPR050382">
    <property type="entry name" value="MFS_Na/Anion_cotransporter"/>
</dbReference>
<keyword evidence="9" id="KW-0739">Sodium transport</keyword>
<keyword evidence="7" id="KW-0915">Sodium</keyword>
<feature type="transmembrane region" description="Helical" evidence="12">
    <location>
        <begin position="333"/>
        <end position="352"/>
    </location>
</feature>
<dbReference type="AlphaFoldDB" id="A0AAV8Y793"/>
<evidence type="ECO:0000313" key="15">
    <source>
        <dbReference type="Proteomes" id="UP001162162"/>
    </source>
</evidence>
<reference evidence="14" key="1">
    <citation type="journal article" date="2023" name="Insect Mol. Biol.">
        <title>Genome sequencing provides insights into the evolution of gene families encoding plant cell wall-degrading enzymes in longhorned beetles.</title>
        <authorList>
            <person name="Shin N.R."/>
            <person name="Okamura Y."/>
            <person name="Kirsch R."/>
            <person name="Pauchet Y."/>
        </authorList>
    </citation>
    <scope>NUCLEOTIDE SEQUENCE</scope>
    <source>
        <strain evidence="14">AMC_N1</strain>
    </source>
</reference>
<evidence type="ECO:0000256" key="12">
    <source>
        <dbReference type="SAM" id="Phobius"/>
    </source>
</evidence>
<feature type="transmembrane region" description="Helical" evidence="12">
    <location>
        <begin position="29"/>
        <end position="53"/>
    </location>
</feature>
<evidence type="ECO:0000259" key="13">
    <source>
        <dbReference type="PROSITE" id="PS50850"/>
    </source>
</evidence>
<evidence type="ECO:0000313" key="14">
    <source>
        <dbReference type="EMBL" id="KAJ8946312.1"/>
    </source>
</evidence>
<dbReference type="GO" id="GO:0016020">
    <property type="term" value="C:membrane"/>
    <property type="evidence" value="ECO:0007669"/>
    <property type="project" value="UniProtKB-SubCell"/>
</dbReference>
<dbReference type="PROSITE" id="PS50850">
    <property type="entry name" value="MFS"/>
    <property type="match status" value="1"/>
</dbReference>
<evidence type="ECO:0000256" key="1">
    <source>
        <dbReference type="ARBA" id="ARBA00004141"/>
    </source>
</evidence>
<feature type="transmembrane region" description="Helical" evidence="12">
    <location>
        <begin position="73"/>
        <end position="90"/>
    </location>
</feature>
<keyword evidence="9" id="KW-0406">Ion transport</keyword>
<dbReference type="GO" id="GO:0015293">
    <property type="term" value="F:symporter activity"/>
    <property type="evidence" value="ECO:0007669"/>
    <property type="project" value="UniProtKB-KW"/>
</dbReference>
<evidence type="ECO:0000256" key="6">
    <source>
        <dbReference type="ARBA" id="ARBA00022989"/>
    </source>
</evidence>
<sequence>MCGTVKDENVDTVEVANKGPAFGKRHVHVVLMFFLTGIAYTMRVNLSVAIVAMTDNTTSPNPDIPTYDWNDKSVVLSSFYWSYILLQIYAGKLGAVYGIKWFLVGTMAIDSVAFTSIPFFAEKFGSKGVMGCRIVQGLAQGFIYPSLAVILGQWAPLSERATMVAISMSGFTISNVVAMPIAGYICGSWYGWPMSFYVFGLLGVAWIIPWVIFGHNSPAEHKSITTEERTYIQRSVGYVESQENIRTPWKAILTSVPVWAYVIACYGSEWGFSTLLTEMPTYIDKIMKFDIQSNSWLSAAPYACLIIITWTSGFFSDYLINSGYISLPNGRKLFSTIALLGSGIALIVLAYIPETATALSIALLTATIGLGGTVTSGFSLNNIDLSPTFAGVITGFANSFCNVGSILAPLFVQFVVTDETDKLQWRIVFLVAAGISIASNVFYLAFTTTEVQWWNFPIGYNEKGEQLPVSEAIERQKSCRQYQK</sequence>
<keyword evidence="8 12" id="KW-0472">Membrane</keyword>
<keyword evidence="5" id="KW-0769">Symport</keyword>
<name>A0AAV8Y793_9CUCU</name>
<feature type="domain" description="Major facilitator superfamily (MFS) profile" evidence="13">
    <location>
        <begin position="25"/>
        <end position="451"/>
    </location>
</feature>
<dbReference type="FunFam" id="1.20.1250.20:FF:000003">
    <property type="entry name" value="Solute carrier family 17 member 3"/>
    <property type="match status" value="1"/>
</dbReference>
<feature type="transmembrane region" description="Helical" evidence="12">
    <location>
        <begin position="359"/>
        <end position="380"/>
    </location>
</feature>
<evidence type="ECO:0000256" key="10">
    <source>
        <dbReference type="ARBA" id="ARBA00054632"/>
    </source>
</evidence>